<keyword evidence="4" id="KW-1185">Reference proteome</keyword>
<evidence type="ECO:0000313" key="3">
    <source>
        <dbReference type="EMBL" id="CAD5107492.1"/>
    </source>
</evidence>
<feature type="transmembrane region" description="Helical" evidence="2">
    <location>
        <begin position="12"/>
        <end position="30"/>
    </location>
</feature>
<feature type="region of interest" description="Disordered" evidence="1">
    <location>
        <begin position="150"/>
        <end position="171"/>
    </location>
</feature>
<keyword evidence="2" id="KW-1133">Transmembrane helix</keyword>
<reference evidence="3 4" key="1">
    <citation type="submission" date="2020-08" db="EMBL/GenBank/DDBJ databases">
        <authorList>
            <person name="Criscuolo A."/>
        </authorList>
    </citation>
    <scope>NUCLEOTIDE SEQUENCE [LARGE SCALE GENOMIC DNA]</scope>
    <source>
        <strain evidence="3">CIP111764</strain>
    </source>
</reference>
<dbReference type="Proteomes" id="UP000583387">
    <property type="component" value="Unassembled WGS sequence"/>
</dbReference>
<dbReference type="RefSeq" id="WP_187670841.1">
    <property type="nucleotide sequence ID" value="NZ_CAJFCI010000037.1"/>
</dbReference>
<dbReference type="AlphaFoldDB" id="A0A7U7EM40"/>
<proteinExistence type="predicted"/>
<gene>
    <name evidence="3" type="ORF">PSEWESI4_01765</name>
</gene>
<dbReference type="EMBL" id="CAJFCI010000037">
    <property type="protein sequence ID" value="CAD5107492.1"/>
    <property type="molecule type" value="Genomic_DNA"/>
</dbReference>
<sequence>MEFQQVMDIASFISTILTGIASVVIPVILYRSQKQKATLDYIKAGRDSWIQIDLGLLDKPDLLRQAESILSSGSEPPSDEEIQRKWLALMILNVAFSDFIGLKYGYHELEERDKLFNMIKSLMADEDIYRLSQQAYNEEFRKECRKAREEATGAPAASIPETTLVQRSALS</sequence>
<evidence type="ECO:0000256" key="1">
    <source>
        <dbReference type="SAM" id="MobiDB-lite"/>
    </source>
</evidence>
<feature type="compositionally biased region" description="Polar residues" evidence="1">
    <location>
        <begin position="160"/>
        <end position="171"/>
    </location>
</feature>
<comment type="caution">
    <text evidence="3">The sequence shown here is derived from an EMBL/GenBank/DDBJ whole genome shotgun (WGS) entry which is preliminary data.</text>
</comment>
<accession>A0A7U7EM40</accession>
<keyword evidence="2" id="KW-0472">Membrane</keyword>
<evidence type="ECO:0000256" key="2">
    <source>
        <dbReference type="SAM" id="Phobius"/>
    </source>
</evidence>
<protein>
    <submittedName>
        <fullName evidence="3">Uncharacterized protein</fullName>
    </submittedName>
</protein>
<name>A0A7U7EM40_9GAMM</name>
<evidence type="ECO:0000313" key="4">
    <source>
        <dbReference type="Proteomes" id="UP000583387"/>
    </source>
</evidence>
<keyword evidence="2" id="KW-0812">Transmembrane</keyword>
<organism evidence="3 4">
    <name type="scientific">Zestomonas carbonaria</name>
    <dbReference type="NCBI Taxonomy" id="2762745"/>
    <lineage>
        <taxon>Bacteria</taxon>
        <taxon>Pseudomonadati</taxon>
        <taxon>Pseudomonadota</taxon>
        <taxon>Gammaproteobacteria</taxon>
        <taxon>Pseudomonadales</taxon>
        <taxon>Pseudomonadaceae</taxon>
        <taxon>Zestomonas</taxon>
    </lineage>
</organism>